<dbReference type="PANTHER" id="PTHR34386">
    <property type="entry name" value="GLUTAREDOXIN"/>
    <property type="match status" value="1"/>
</dbReference>
<keyword evidence="3" id="KW-1185">Reference proteome</keyword>
<dbReference type="InterPro" id="IPR017937">
    <property type="entry name" value="Thioredoxin_CS"/>
</dbReference>
<name>A0A3M2JIU1_9CELL</name>
<dbReference type="PANTHER" id="PTHR34386:SF1">
    <property type="entry name" value="GLUTAREDOXIN-LIKE PROTEIN NRDH"/>
    <property type="match status" value="1"/>
</dbReference>
<comment type="caution">
    <text evidence="2">The sequence shown here is derived from an EMBL/GenBank/DDBJ whole genome shotgun (WGS) entry which is preliminary data.</text>
</comment>
<proteinExistence type="predicted"/>
<dbReference type="AlphaFoldDB" id="A0A3M2JIU1"/>
<dbReference type="PROSITE" id="PS51354">
    <property type="entry name" value="GLUTAREDOXIN_2"/>
    <property type="match status" value="1"/>
</dbReference>
<sequence length="88" mass="9425">MTTTQDLPAAGTVTMYSTTWCGYCRRLKTQLDSAGIAYTEVDIEQQPDAAAFVEQVNGGNQTVPTLLFPDGSAATNPSLVQVRDRLGV</sequence>
<dbReference type="CDD" id="cd02976">
    <property type="entry name" value="NrdH"/>
    <property type="match status" value="1"/>
</dbReference>
<evidence type="ECO:0000313" key="3">
    <source>
        <dbReference type="Proteomes" id="UP000269289"/>
    </source>
</evidence>
<gene>
    <name evidence="2" type="ORF">EBM89_06195</name>
</gene>
<protein>
    <submittedName>
        <fullName evidence="2">Mycoredoxin</fullName>
    </submittedName>
</protein>
<dbReference type="RefSeq" id="WP_122148585.1">
    <property type="nucleotide sequence ID" value="NZ_RFFI01000024.1"/>
</dbReference>
<dbReference type="OrthoDB" id="8991911at2"/>
<dbReference type="InterPro" id="IPR002109">
    <property type="entry name" value="Glutaredoxin"/>
</dbReference>
<organism evidence="2 3">
    <name type="scientific">Cellulomonas triticagri</name>
    <dbReference type="NCBI Taxonomy" id="2483352"/>
    <lineage>
        <taxon>Bacteria</taxon>
        <taxon>Bacillati</taxon>
        <taxon>Actinomycetota</taxon>
        <taxon>Actinomycetes</taxon>
        <taxon>Micrococcales</taxon>
        <taxon>Cellulomonadaceae</taxon>
        <taxon>Cellulomonas</taxon>
    </lineage>
</organism>
<accession>A0A3M2JIU1</accession>
<dbReference type="EMBL" id="RFFI01000024">
    <property type="protein sequence ID" value="RMI12994.1"/>
    <property type="molecule type" value="Genomic_DNA"/>
</dbReference>
<dbReference type="GO" id="GO:0045454">
    <property type="term" value="P:cell redox homeostasis"/>
    <property type="evidence" value="ECO:0007669"/>
    <property type="project" value="TreeGrafter"/>
</dbReference>
<evidence type="ECO:0000259" key="1">
    <source>
        <dbReference type="Pfam" id="PF00462"/>
    </source>
</evidence>
<dbReference type="NCBIfam" id="TIGR02200">
    <property type="entry name" value="GlrX_actino"/>
    <property type="match status" value="1"/>
</dbReference>
<feature type="domain" description="Glutaredoxin" evidence="1">
    <location>
        <begin position="13"/>
        <end position="67"/>
    </location>
</feature>
<dbReference type="GO" id="GO:0009055">
    <property type="term" value="F:electron transfer activity"/>
    <property type="evidence" value="ECO:0007669"/>
    <property type="project" value="TreeGrafter"/>
</dbReference>
<dbReference type="Proteomes" id="UP000269289">
    <property type="component" value="Unassembled WGS sequence"/>
</dbReference>
<dbReference type="InterPro" id="IPR011915">
    <property type="entry name" value="GlrX_actino"/>
</dbReference>
<dbReference type="InterPro" id="IPR036249">
    <property type="entry name" value="Thioredoxin-like_sf"/>
</dbReference>
<reference evidence="2 3" key="1">
    <citation type="submission" date="2018-10" db="EMBL/GenBank/DDBJ databases">
        <title>Isolation, diversity and antifungal activity of actinobacteria from wheat.</title>
        <authorList>
            <person name="Han C."/>
        </authorList>
    </citation>
    <scope>NUCLEOTIDE SEQUENCE [LARGE SCALE GENOMIC DNA]</scope>
    <source>
        <strain evidence="2 3">NEAU-YY56</strain>
    </source>
</reference>
<dbReference type="SUPFAM" id="SSF52833">
    <property type="entry name" value="Thioredoxin-like"/>
    <property type="match status" value="1"/>
</dbReference>
<dbReference type="PROSITE" id="PS00194">
    <property type="entry name" value="THIOREDOXIN_1"/>
    <property type="match status" value="1"/>
</dbReference>
<evidence type="ECO:0000313" key="2">
    <source>
        <dbReference type="EMBL" id="RMI12994.1"/>
    </source>
</evidence>
<dbReference type="Gene3D" id="3.40.30.10">
    <property type="entry name" value="Glutaredoxin"/>
    <property type="match status" value="1"/>
</dbReference>
<dbReference type="InterPro" id="IPR051548">
    <property type="entry name" value="Grx-like_ET"/>
</dbReference>
<dbReference type="Pfam" id="PF00462">
    <property type="entry name" value="Glutaredoxin"/>
    <property type="match status" value="1"/>
</dbReference>